<keyword evidence="13" id="KW-1185">Reference proteome</keyword>
<reference evidence="12" key="2">
    <citation type="submission" date="2025-08" db="UniProtKB">
        <authorList>
            <consortium name="Ensembl"/>
        </authorList>
    </citation>
    <scope>IDENTIFICATION</scope>
</reference>
<sequence>MASKFERFASAGKGNGLRATHDIHAGELLYTAEPLAYCVSNTCAKYFCHSCFSRRETLLRCSQCKVARYCDVTCQKQAWSDHKREPAVSLYLCDMREERREGLSQLSSMLQLYIQQEVPNIMQELPAVDPLSLLAKLTCNCFTVSDGELQEIGVGLYPSMSLLNHDCRPSCVMLFEGETLHLRAARDMRPAEELTISYIGSLAPTRDRQTQLEEQYHFTCQCQRCTTADMDPMMLCGEEEAWTPLREAIPRLENLQTHGDWEELLQECSSLLAPMGGAVPAVPDGNVYRLRVTDLALDACINLAQWDRALAYGTITLEPYRQYYPDPHPAHAIQLMRVAKLQHFLVHLGDAQHTLRLAYDIMKVTHGNQHPLTSDLIRRLEECRAELDRA</sequence>
<dbReference type="Proteomes" id="UP000694395">
    <property type="component" value="Chromosome 25"/>
</dbReference>
<organism evidence="12 13">
    <name type="scientific">Oncorhynchus mykiss</name>
    <name type="common">Rainbow trout</name>
    <name type="synonym">Salmo gairdneri</name>
    <dbReference type="NCBI Taxonomy" id="8022"/>
    <lineage>
        <taxon>Eukaryota</taxon>
        <taxon>Metazoa</taxon>
        <taxon>Chordata</taxon>
        <taxon>Craniata</taxon>
        <taxon>Vertebrata</taxon>
        <taxon>Euteleostomi</taxon>
        <taxon>Actinopterygii</taxon>
        <taxon>Neopterygii</taxon>
        <taxon>Teleostei</taxon>
        <taxon>Protacanthopterygii</taxon>
        <taxon>Salmoniformes</taxon>
        <taxon>Salmonidae</taxon>
        <taxon>Salmoninae</taxon>
        <taxon>Oncorhynchus</taxon>
    </lineage>
</organism>
<dbReference type="Ensembl" id="ENSOMYT00000167332.1">
    <property type="protein sequence ID" value="ENSOMYP00000128120.1"/>
    <property type="gene ID" value="ENSOMYG00000032210.2"/>
</dbReference>
<dbReference type="InterPro" id="IPR002893">
    <property type="entry name" value="Znf_MYND"/>
</dbReference>
<evidence type="ECO:0000313" key="12">
    <source>
        <dbReference type="Ensembl" id="ENSOMYP00000128120.1"/>
    </source>
</evidence>
<dbReference type="Gene3D" id="2.170.270.10">
    <property type="entry name" value="SET domain"/>
    <property type="match status" value="2"/>
</dbReference>
<evidence type="ECO:0000256" key="1">
    <source>
        <dbReference type="ARBA" id="ARBA00012182"/>
    </source>
</evidence>
<dbReference type="InterPro" id="IPR050869">
    <property type="entry name" value="H3K4_H4K5_MeTrfase"/>
</dbReference>
<dbReference type="PANTHER" id="PTHR12197:SF288">
    <property type="entry name" value="HISTONE-LYSINE N-METHYLTRANSFERASE SMYD3"/>
    <property type="match status" value="1"/>
</dbReference>
<evidence type="ECO:0000259" key="10">
    <source>
        <dbReference type="PROSITE" id="PS50280"/>
    </source>
</evidence>
<dbReference type="PROSITE" id="PS50280">
    <property type="entry name" value="SET"/>
    <property type="match status" value="1"/>
</dbReference>
<feature type="domain" description="MYND-type" evidence="11">
    <location>
        <begin position="48"/>
        <end position="86"/>
    </location>
</feature>
<evidence type="ECO:0000313" key="13">
    <source>
        <dbReference type="Proteomes" id="UP000694395"/>
    </source>
</evidence>
<reference evidence="12" key="1">
    <citation type="submission" date="2020-07" db="EMBL/GenBank/DDBJ databases">
        <title>A long reads based de novo assembly of the rainbow trout Arlee double haploid line genome.</title>
        <authorList>
            <person name="Gao G."/>
            <person name="Palti Y."/>
        </authorList>
    </citation>
    <scope>NUCLEOTIDE SEQUENCE [LARGE SCALE GENOMIC DNA]</scope>
</reference>
<accession>A0A8K9X5Z6</accession>
<dbReference type="SMART" id="SM00317">
    <property type="entry name" value="SET"/>
    <property type="match status" value="1"/>
</dbReference>
<dbReference type="Gene3D" id="1.25.40.970">
    <property type="match status" value="1"/>
</dbReference>
<evidence type="ECO:0000256" key="9">
    <source>
        <dbReference type="PROSITE-ProRule" id="PRU00134"/>
    </source>
</evidence>
<evidence type="ECO:0000259" key="11">
    <source>
        <dbReference type="PROSITE" id="PS50865"/>
    </source>
</evidence>
<dbReference type="InterPro" id="IPR046341">
    <property type="entry name" value="SET_dom_sf"/>
</dbReference>
<dbReference type="Pfam" id="PF01753">
    <property type="entry name" value="zf-MYND"/>
    <property type="match status" value="1"/>
</dbReference>
<evidence type="ECO:0000256" key="3">
    <source>
        <dbReference type="ARBA" id="ARBA00022679"/>
    </source>
</evidence>
<protein>
    <recommendedName>
        <fullName evidence="1">[histone H3]-lysine(4) N-trimethyltransferase</fullName>
        <ecNumber evidence="1">2.1.1.354</ecNumber>
    </recommendedName>
</protein>
<dbReference type="AlphaFoldDB" id="A0A8K9X5Z6"/>
<dbReference type="InterPro" id="IPR001214">
    <property type="entry name" value="SET_dom"/>
</dbReference>
<dbReference type="InterPro" id="IPR011990">
    <property type="entry name" value="TPR-like_helical_dom_sf"/>
</dbReference>
<keyword evidence="4" id="KW-0949">S-adenosyl-L-methionine</keyword>
<dbReference type="FunFam" id="2.170.270.10:FF:000013">
    <property type="entry name" value="Histone-lysine N-methyltransferase SMYD1 isoform 1"/>
    <property type="match status" value="1"/>
</dbReference>
<evidence type="ECO:0000256" key="8">
    <source>
        <dbReference type="ARBA" id="ARBA00047571"/>
    </source>
</evidence>
<evidence type="ECO:0000256" key="5">
    <source>
        <dbReference type="ARBA" id="ARBA00022723"/>
    </source>
</evidence>
<evidence type="ECO:0000256" key="7">
    <source>
        <dbReference type="ARBA" id="ARBA00022833"/>
    </source>
</evidence>
<reference evidence="12" key="3">
    <citation type="submission" date="2025-09" db="UniProtKB">
        <authorList>
            <consortium name="Ensembl"/>
        </authorList>
    </citation>
    <scope>IDENTIFICATION</scope>
</reference>
<name>A0A8K9X5Z6_ONCMY</name>
<dbReference type="Gene3D" id="6.10.140.2220">
    <property type="match status" value="1"/>
</dbReference>
<evidence type="ECO:0000256" key="4">
    <source>
        <dbReference type="ARBA" id="ARBA00022691"/>
    </source>
</evidence>
<keyword evidence="2" id="KW-0489">Methyltransferase</keyword>
<dbReference type="PROSITE" id="PS50865">
    <property type="entry name" value="ZF_MYND_2"/>
    <property type="match status" value="1"/>
</dbReference>
<feature type="domain" description="SET" evidence="10">
    <location>
        <begin position="3"/>
        <end position="199"/>
    </location>
</feature>
<dbReference type="GO" id="GO:0032259">
    <property type="term" value="P:methylation"/>
    <property type="evidence" value="ECO:0007669"/>
    <property type="project" value="UniProtKB-KW"/>
</dbReference>
<dbReference type="GO" id="GO:0140999">
    <property type="term" value="F:histone H3K4 trimethyltransferase activity"/>
    <property type="evidence" value="ECO:0007669"/>
    <property type="project" value="UniProtKB-EC"/>
</dbReference>
<dbReference type="Gene3D" id="1.25.40.10">
    <property type="entry name" value="Tetratricopeptide repeat domain"/>
    <property type="match status" value="1"/>
</dbReference>
<evidence type="ECO:0000256" key="6">
    <source>
        <dbReference type="ARBA" id="ARBA00022771"/>
    </source>
</evidence>
<keyword evidence="6 9" id="KW-0863">Zinc-finger</keyword>
<dbReference type="GeneTree" id="ENSGT00940000156766"/>
<keyword evidence="5" id="KW-0479">Metal-binding</keyword>
<keyword evidence="3" id="KW-0808">Transferase</keyword>
<comment type="catalytic activity">
    <reaction evidence="8">
        <text>L-lysyl(4)-[histone H3] + 3 S-adenosyl-L-methionine = N(6),N(6),N(6)-trimethyl-L-lysyl(4)-[histone H3] + 3 S-adenosyl-L-homocysteine + 3 H(+)</text>
        <dbReference type="Rhea" id="RHEA:60260"/>
        <dbReference type="Rhea" id="RHEA-COMP:15537"/>
        <dbReference type="Rhea" id="RHEA-COMP:15547"/>
        <dbReference type="ChEBI" id="CHEBI:15378"/>
        <dbReference type="ChEBI" id="CHEBI:29969"/>
        <dbReference type="ChEBI" id="CHEBI:57856"/>
        <dbReference type="ChEBI" id="CHEBI:59789"/>
        <dbReference type="ChEBI" id="CHEBI:61961"/>
        <dbReference type="EC" id="2.1.1.354"/>
    </reaction>
</comment>
<dbReference type="EC" id="2.1.1.354" evidence="1"/>
<dbReference type="GO" id="GO:0008270">
    <property type="term" value="F:zinc ion binding"/>
    <property type="evidence" value="ECO:0007669"/>
    <property type="project" value="UniProtKB-KW"/>
</dbReference>
<dbReference type="Gene3D" id="1.10.220.160">
    <property type="match status" value="1"/>
</dbReference>
<dbReference type="Pfam" id="PF00856">
    <property type="entry name" value="SET"/>
    <property type="match status" value="1"/>
</dbReference>
<keyword evidence="7" id="KW-0862">Zinc</keyword>
<proteinExistence type="predicted"/>
<evidence type="ECO:0000256" key="2">
    <source>
        <dbReference type="ARBA" id="ARBA00022603"/>
    </source>
</evidence>
<dbReference type="PANTHER" id="PTHR12197">
    <property type="entry name" value="HISTONE-LYSINE N-METHYLTRANSFERASE SMYD"/>
    <property type="match status" value="1"/>
</dbReference>
<dbReference type="SUPFAM" id="SSF82199">
    <property type="entry name" value="SET domain"/>
    <property type="match status" value="1"/>
</dbReference>
<dbReference type="GO" id="GO:0005634">
    <property type="term" value="C:nucleus"/>
    <property type="evidence" value="ECO:0007669"/>
    <property type="project" value="TreeGrafter"/>
</dbReference>